<dbReference type="OrthoDB" id="9813719at2"/>
<sequence>MRKEAGHLCSLRLARQRAKQVIEGSDGDIDRSIWSVRENGGQASSKLLKEFSALPDEDLAAEVVVAVRAAFVKLLAAQQRKTLSGT</sequence>
<name>A0A515DE96_9BURK</name>
<organism evidence="1 2">
    <name type="scientific">Rhodoferax sediminis</name>
    <dbReference type="NCBI Taxonomy" id="2509614"/>
    <lineage>
        <taxon>Bacteria</taxon>
        <taxon>Pseudomonadati</taxon>
        <taxon>Pseudomonadota</taxon>
        <taxon>Betaproteobacteria</taxon>
        <taxon>Burkholderiales</taxon>
        <taxon>Comamonadaceae</taxon>
        <taxon>Rhodoferax</taxon>
    </lineage>
</organism>
<dbReference type="Proteomes" id="UP000316798">
    <property type="component" value="Chromosome"/>
</dbReference>
<evidence type="ECO:0000313" key="2">
    <source>
        <dbReference type="Proteomes" id="UP000316798"/>
    </source>
</evidence>
<gene>
    <name evidence="1" type="ORF">EUB48_16675</name>
</gene>
<evidence type="ECO:0000313" key="1">
    <source>
        <dbReference type="EMBL" id="QDL38741.1"/>
    </source>
</evidence>
<keyword evidence="2" id="KW-1185">Reference proteome</keyword>
<accession>A0A515DE96</accession>
<protein>
    <submittedName>
        <fullName evidence="1">Uncharacterized protein</fullName>
    </submittedName>
</protein>
<dbReference type="AlphaFoldDB" id="A0A515DE96"/>
<reference evidence="1 2" key="1">
    <citation type="submission" date="2019-01" db="EMBL/GenBank/DDBJ databases">
        <title>Genomic insights into a novel species Rhodoferax sp.</title>
        <authorList>
            <person name="Jin L."/>
        </authorList>
    </citation>
    <scope>NUCLEOTIDE SEQUENCE [LARGE SCALE GENOMIC DNA]</scope>
    <source>
        <strain evidence="1 2">CHu59-6-5</strain>
    </source>
</reference>
<proteinExistence type="predicted"/>
<dbReference type="EMBL" id="CP035503">
    <property type="protein sequence ID" value="QDL38741.1"/>
    <property type="molecule type" value="Genomic_DNA"/>
</dbReference>
<dbReference type="RefSeq" id="WP_142820178.1">
    <property type="nucleotide sequence ID" value="NZ_CP035503.1"/>
</dbReference>
<dbReference type="KEGG" id="rhf:EUB48_16675"/>